<feature type="compositionally biased region" description="Polar residues" evidence="1">
    <location>
        <begin position="1"/>
        <end position="12"/>
    </location>
</feature>
<sequence length="153" mass="16620">MLSSLPHTSVVSSIPPGCVSKVEGDTEDFPPSGVSAMRQPMPTSSRRAAANPYAVRVKAVPLSATAYEIRIDDVLRFVLEGDDQWPSQWQLFAAVNGSRSGSCLALESEHFDLLDQLERGCYWMPAELIAPAPQSVGKAAKVTRYPLPLYLAD</sequence>
<evidence type="ECO:0000313" key="3">
    <source>
        <dbReference type="Proteomes" id="UP000494110"/>
    </source>
</evidence>
<organism evidence="2 3">
    <name type="scientific">Burkholderia lata (strain ATCC 17760 / DSM 23089 / LMG 22485 / NCIMB 9086 / R18194 / 383)</name>
    <dbReference type="NCBI Taxonomy" id="482957"/>
    <lineage>
        <taxon>Bacteria</taxon>
        <taxon>Pseudomonadati</taxon>
        <taxon>Pseudomonadota</taxon>
        <taxon>Betaproteobacteria</taxon>
        <taxon>Burkholderiales</taxon>
        <taxon>Burkholderiaceae</taxon>
        <taxon>Burkholderia</taxon>
        <taxon>Burkholderia cepacia complex</taxon>
    </lineage>
</organism>
<protein>
    <submittedName>
        <fullName evidence="2">Uncharacterized protein</fullName>
    </submittedName>
</protein>
<gene>
    <name evidence="2" type="ORF">BLA39750_01199</name>
</gene>
<name>A0A6P2UUJ6_BURL3</name>
<evidence type="ECO:0000256" key="1">
    <source>
        <dbReference type="SAM" id="MobiDB-lite"/>
    </source>
</evidence>
<proteinExistence type="predicted"/>
<dbReference type="AlphaFoldDB" id="A0A6P2UUJ6"/>
<dbReference type="Proteomes" id="UP000494110">
    <property type="component" value="Unassembled WGS sequence"/>
</dbReference>
<reference evidence="2 3" key="1">
    <citation type="submission" date="2019-09" db="EMBL/GenBank/DDBJ databases">
        <authorList>
            <person name="Depoorter E."/>
        </authorList>
    </citation>
    <scope>NUCLEOTIDE SEQUENCE [LARGE SCALE GENOMIC DNA]</scope>
    <source>
        <strain evidence="2">R-39750</strain>
    </source>
</reference>
<evidence type="ECO:0000313" key="2">
    <source>
        <dbReference type="EMBL" id="VWC81025.1"/>
    </source>
</evidence>
<accession>A0A6P2UUJ6</accession>
<dbReference type="EMBL" id="CABVQN010000004">
    <property type="protein sequence ID" value="VWC81025.1"/>
    <property type="molecule type" value="Genomic_DNA"/>
</dbReference>
<feature type="region of interest" description="Disordered" evidence="1">
    <location>
        <begin position="1"/>
        <end position="45"/>
    </location>
</feature>